<dbReference type="InterPro" id="IPR003445">
    <property type="entry name" value="Cat_transpt"/>
</dbReference>
<evidence type="ECO:0000256" key="6">
    <source>
        <dbReference type="ARBA" id="ARBA00022958"/>
    </source>
</evidence>
<evidence type="ECO:0000256" key="1">
    <source>
        <dbReference type="ARBA" id="ARBA00004651"/>
    </source>
</evidence>
<evidence type="ECO:0000256" key="10">
    <source>
        <dbReference type="SAM" id="Phobius"/>
    </source>
</evidence>
<keyword evidence="3" id="KW-1003">Cell membrane</keyword>
<keyword evidence="9 10" id="KW-0472">Membrane</keyword>
<evidence type="ECO:0000256" key="8">
    <source>
        <dbReference type="ARBA" id="ARBA00023065"/>
    </source>
</evidence>
<dbReference type="GO" id="GO:0015379">
    <property type="term" value="F:potassium:chloride symporter activity"/>
    <property type="evidence" value="ECO:0007669"/>
    <property type="project" value="InterPro"/>
</dbReference>
<feature type="transmembrane region" description="Helical" evidence="10">
    <location>
        <begin position="187"/>
        <end position="209"/>
    </location>
</feature>
<dbReference type="EMBL" id="JADCKB010000038">
    <property type="protein sequence ID" value="MBE5041168.1"/>
    <property type="molecule type" value="Genomic_DNA"/>
</dbReference>
<feature type="transmembrane region" description="Helical" evidence="10">
    <location>
        <begin position="6"/>
        <end position="24"/>
    </location>
</feature>
<keyword evidence="7 10" id="KW-1133">Transmembrane helix</keyword>
<feature type="transmembrane region" description="Helical" evidence="10">
    <location>
        <begin position="221"/>
        <end position="244"/>
    </location>
</feature>
<keyword evidence="8" id="KW-0406">Ion transport</keyword>
<proteinExistence type="predicted"/>
<dbReference type="NCBIfam" id="TIGR00933">
    <property type="entry name" value="2a38"/>
    <property type="match status" value="1"/>
</dbReference>
<dbReference type="AlphaFoldDB" id="A0A9D5M438"/>
<dbReference type="PANTHER" id="PTHR32024">
    <property type="entry name" value="TRK SYSTEM POTASSIUM UPTAKE PROTEIN TRKG-RELATED"/>
    <property type="match status" value="1"/>
</dbReference>
<keyword evidence="5 10" id="KW-0812">Transmembrane</keyword>
<organism evidence="11 12">
    <name type="scientific">Ructibacterium gallinarum</name>
    <dbReference type="NCBI Taxonomy" id="2779355"/>
    <lineage>
        <taxon>Bacteria</taxon>
        <taxon>Bacillati</taxon>
        <taxon>Bacillota</taxon>
        <taxon>Clostridia</taxon>
        <taxon>Eubacteriales</taxon>
        <taxon>Oscillospiraceae</taxon>
        <taxon>Ructibacterium</taxon>
    </lineage>
</organism>
<evidence type="ECO:0000256" key="9">
    <source>
        <dbReference type="ARBA" id="ARBA00023136"/>
    </source>
</evidence>
<keyword evidence="6" id="KW-0630">Potassium</keyword>
<dbReference type="GO" id="GO:0005886">
    <property type="term" value="C:plasma membrane"/>
    <property type="evidence" value="ECO:0007669"/>
    <property type="project" value="UniProtKB-SubCell"/>
</dbReference>
<evidence type="ECO:0000313" key="12">
    <source>
        <dbReference type="Proteomes" id="UP000806542"/>
    </source>
</evidence>
<evidence type="ECO:0000256" key="2">
    <source>
        <dbReference type="ARBA" id="ARBA00022448"/>
    </source>
</evidence>
<feature type="transmembrane region" description="Helical" evidence="10">
    <location>
        <begin position="345"/>
        <end position="365"/>
    </location>
</feature>
<comment type="subcellular location">
    <subcellularLocation>
        <location evidence="1">Cell membrane</location>
        <topology evidence="1">Multi-pass membrane protein</topology>
    </subcellularLocation>
</comment>
<evidence type="ECO:0000313" key="11">
    <source>
        <dbReference type="EMBL" id="MBE5041168.1"/>
    </source>
</evidence>
<feature type="transmembrane region" description="Helical" evidence="10">
    <location>
        <begin position="283"/>
        <end position="300"/>
    </location>
</feature>
<feature type="transmembrane region" description="Helical" evidence="10">
    <location>
        <begin position="121"/>
        <end position="141"/>
    </location>
</feature>
<dbReference type="Pfam" id="PF02386">
    <property type="entry name" value="TrkH"/>
    <property type="match status" value="1"/>
</dbReference>
<feature type="transmembrane region" description="Helical" evidence="10">
    <location>
        <begin position="398"/>
        <end position="421"/>
    </location>
</feature>
<feature type="transmembrane region" description="Helical" evidence="10">
    <location>
        <begin position="67"/>
        <end position="91"/>
    </location>
</feature>
<evidence type="ECO:0000256" key="3">
    <source>
        <dbReference type="ARBA" id="ARBA00022475"/>
    </source>
</evidence>
<protein>
    <submittedName>
        <fullName evidence="11">Trk family potassium uptake protein</fullName>
    </submittedName>
</protein>
<keyword evidence="2" id="KW-0813">Transport</keyword>
<evidence type="ECO:0000256" key="4">
    <source>
        <dbReference type="ARBA" id="ARBA00022538"/>
    </source>
</evidence>
<accession>A0A9D5M438</accession>
<sequence>MSATRTIALGFCLIILTGTLLLMLPIATREGQETHFLDALFTAASATCVTGLVRYDTYTHWTFFGQIIILLMIQIGGIGFMTITLSFVMLAKRRIGLNQRILMQETVAAPQVGGIVKMTRLIIYGTLFLEGLGAALLAFHFCPKFGFWQGIYFGIFHAISAFCNAGFDLMGIVEPGSSLISEAGNPYVNFIIIALIVLGGLGFFVWYDLLQARFHFRETKLHTKVVLCVTFLLIISGAALIFLFELEGTLYKDKAWEERILCSLFQSVTPRTAGFNTVPLNQLTSRSQVIMIFLMLIGGSPGSTAGGMKTTTMAVLVCSVYTTFRRKKSIELFHRRVDDDILRTAVTVAVFYIGLSFCAALAISAIDQTSFMAAIFETVSAIATVGSSLGITGNLSEISAVILTFLMIVGRIGSVTFLLAFSSGAGAPKSQYPMEKIPVG</sequence>
<feature type="transmembrane region" description="Helical" evidence="10">
    <location>
        <begin position="147"/>
        <end position="167"/>
    </location>
</feature>
<comment type="caution">
    <text evidence="11">The sequence shown here is derived from an EMBL/GenBank/DDBJ whole genome shotgun (WGS) entry which is preliminary data.</text>
</comment>
<keyword evidence="4" id="KW-0633">Potassium transport</keyword>
<dbReference type="InterPro" id="IPR004772">
    <property type="entry name" value="TrkH"/>
</dbReference>
<dbReference type="PANTHER" id="PTHR32024:SF1">
    <property type="entry name" value="KTR SYSTEM POTASSIUM UPTAKE PROTEIN B"/>
    <property type="match status" value="1"/>
</dbReference>
<evidence type="ECO:0000256" key="5">
    <source>
        <dbReference type="ARBA" id="ARBA00022692"/>
    </source>
</evidence>
<gene>
    <name evidence="11" type="ORF">INF28_11965</name>
</gene>
<feature type="transmembrane region" description="Helical" evidence="10">
    <location>
        <begin position="36"/>
        <end position="55"/>
    </location>
</feature>
<feature type="transmembrane region" description="Helical" evidence="10">
    <location>
        <begin position="371"/>
        <end position="391"/>
    </location>
</feature>
<evidence type="ECO:0000256" key="7">
    <source>
        <dbReference type="ARBA" id="ARBA00022989"/>
    </source>
</evidence>
<dbReference type="Proteomes" id="UP000806542">
    <property type="component" value="Unassembled WGS sequence"/>
</dbReference>
<reference evidence="11" key="1">
    <citation type="submission" date="2020-10" db="EMBL/GenBank/DDBJ databases">
        <title>ChiBAC.</title>
        <authorList>
            <person name="Zenner C."/>
            <person name="Hitch T.C.A."/>
            <person name="Clavel T."/>
        </authorList>
    </citation>
    <scope>NUCLEOTIDE SEQUENCE</scope>
    <source>
        <strain evidence="11">DSM 107454</strain>
    </source>
</reference>
<keyword evidence="12" id="KW-1185">Reference proteome</keyword>
<name>A0A9D5M438_9FIRM</name>